<feature type="compositionally biased region" description="Low complexity" evidence="10">
    <location>
        <begin position="600"/>
        <end position="611"/>
    </location>
</feature>
<evidence type="ECO:0000256" key="11">
    <source>
        <dbReference type="SAM" id="Phobius"/>
    </source>
</evidence>
<dbReference type="InterPro" id="IPR044066">
    <property type="entry name" value="TRIAD_supradom"/>
</dbReference>
<evidence type="ECO:0000256" key="10">
    <source>
        <dbReference type="SAM" id="MobiDB-lite"/>
    </source>
</evidence>
<feature type="region of interest" description="Disordered" evidence="10">
    <location>
        <begin position="1"/>
        <end position="63"/>
    </location>
</feature>
<dbReference type="Pfam" id="PF22191">
    <property type="entry name" value="IBR_1"/>
    <property type="match status" value="1"/>
</dbReference>
<keyword evidence="5" id="KW-0677">Repeat</keyword>
<dbReference type="Proteomes" id="UP000663879">
    <property type="component" value="Unassembled WGS sequence"/>
</dbReference>
<dbReference type="InterPro" id="IPR001841">
    <property type="entry name" value="Znf_RING"/>
</dbReference>
<dbReference type="SMART" id="SM00184">
    <property type="entry name" value="RING"/>
    <property type="match status" value="2"/>
</dbReference>
<gene>
    <name evidence="14" type="ORF">OXX778_LOCUS18</name>
</gene>
<dbReference type="PROSITE" id="PS51873">
    <property type="entry name" value="TRIAD"/>
    <property type="match status" value="1"/>
</dbReference>
<proteinExistence type="predicted"/>
<evidence type="ECO:0000313" key="15">
    <source>
        <dbReference type="Proteomes" id="UP000663879"/>
    </source>
</evidence>
<dbReference type="InterPro" id="IPR018957">
    <property type="entry name" value="Znf_C3HC4_RING-type"/>
</dbReference>
<dbReference type="EC" id="2.3.2.31" evidence="2"/>
<sequence>MNKASQTSNVDEDDDGGALRTIDRKSLNNNNDEKTDPFLRKSKSQKSTKKSQTNTRMQPFNTRLRSVVEIIRNRFNQTNSSNKRNSTTPQQIQKPTPKKIESEIRHNDDQSNECLICYLKFPLNDDDDIKSTGNYMYPIETCEHSFCVECLRQYLKYQITESRVSISCPECNEKMHPNDIYKLLRHNVETSQESIPNSPKSTNSLIKENSKNEDFSPLINKYEEFMLRRVLASIADTRWCPAPDCTYAVIASGCANCPQLYCQRPNCNTSFCYHCKQYWHPNLTCEDAALKNLDNNLKKSNSNIKLRNLLQRSNSHLSLTSLNGTSSPNWMNLNSIQTNRNSDWSKEEIKQCPKCQALIVKMDDGSCNHITCPVCGCEFCWLCMKEISDLHYLSPSGCTFWGKKPWSRKKKIMWQLGTLIGAPVGIALIAGVAVPAILIGLPIWSGRKVYVRYKSMKKFKRNLIVVGTVFGTILVSPLVAALAVGIGVPILLAYVYGVVPISLCRSGGCGVTTNGGVRFAFDDEENIFNFSNTNNNNNQAIGNSNINNTNNSVTVPISAIEPKPENSVVVSTQSSSVKAKKSSLKKQTPLYVTITMASNSDTTNVSTNTNKTKTRNRSTSNRRKNSSSKNSKKVTTSLANTCGSVEVLSSKNEKLTLSKTNSGAHIQGTLDTETGTGMTILDKNLSEKTTSDSSTSNIIEKLNETKTDLTEIIEIKNSCHSTRRSSTSSKRLNENSIKKMISSKIVNNPSISEMSIGLASLSATSAYHYKDEDEDFDEDQDSTDSKMDLYDRESASNKALAGASIQSEKLTISKNIKFSESKDTSLLDDSKSFKCNIEIKSNYTLNSLENKNQINSNDCLLNDNCNISIKSEKSTNPSTTALLGSLKDNASVSHF</sequence>
<comment type="caution">
    <text evidence="14">The sequence shown here is derived from an EMBL/GenBank/DDBJ whole genome shotgun (WGS) entry which is preliminary data.</text>
</comment>
<organism evidence="14 15">
    <name type="scientific">Brachionus calyciflorus</name>
    <dbReference type="NCBI Taxonomy" id="104777"/>
    <lineage>
        <taxon>Eukaryota</taxon>
        <taxon>Metazoa</taxon>
        <taxon>Spiralia</taxon>
        <taxon>Gnathifera</taxon>
        <taxon>Rotifera</taxon>
        <taxon>Eurotatoria</taxon>
        <taxon>Monogononta</taxon>
        <taxon>Pseudotrocha</taxon>
        <taxon>Ploima</taxon>
        <taxon>Brachionidae</taxon>
        <taxon>Brachionus</taxon>
    </lineage>
</organism>
<dbReference type="GO" id="GO:0061630">
    <property type="term" value="F:ubiquitin protein ligase activity"/>
    <property type="evidence" value="ECO:0007669"/>
    <property type="project" value="UniProtKB-EC"/>
</dbReference>
<dbReference type="SUPFAM" id="SSF57850">
    <property type="entry name" value="RING/U-box"/>
    <property type="match status" value="3"/>
</dbReference>
<evidence type="ECO:0000256" key="2">
    <source>
        <dbReference type="ARBA" id="ARBA00012251"/>
    </source>
</evidence>
<dbReference type="Gene3D" id="1.20.120.1750">
    <property type="match status" value="1"/>
</dbReference>
<dbReference type="CDD" id="cd20338">
    <property type="entry name" value="BRcat_RBR_RNF19"/>
    <property type="match status" value="1"/>
</dbReference>
<dbReference type="EMBL" id="CAJNOC010000001">
    <property type="protein sequence ID" value="CAF0702843.1"/>
    <property type="molecule type" value="Genomic_DNA"/>
</dbReference>
<keyword evidence="11" id="KW-0812">Transmembrane</keyword>
<feature type="domain" description="RING-type" evidence="12">
    <location>
        <begin position="114"/>
        <end position="172"/>
    </location>
</feature>
<feature type="compositionally biased region" description="Polar residues" evidence="10">
    <location>
        <begin position="75"/>
        <end position="94"/>
    </location>
</feature>
<evidence type="ECO:0000259" key="13">
    <source>
        <dbReference type="PROSITE" id="PS51873"/>
    </source>
</evidence>
<accession>A0A813M2S0</accession>
<evidence type="ECO:0000256" key="1">
    <source>
        <dbReference type="ARBA" id="ARBA00001798"/>
    </source>
</evidence>
<evidence type="ECO:0000256" key="5">
    <source>
        <dbReference type="ARBA" id="ARBA00022737"/>
    </source>
</evidence>
<feature type="domain" description="RING-type" evidence="13">
    <location>
        <begin position="110"/>
        <end position="402"/>
    </location>
</feature>
<dbReference type="Pfam" id="PF01485">
    <property type="entry name" value="IBR"/>
    <property type="match status" value="1"/>
</dbReference>
<dbReference type="Gene3D" id="3.30.40.10">
    <property type="entry name" value="Zinc/RING finger domain, C3HC4 (zinc finger)"/>
    <property type="match status" value="1"/>
</dbReference>
<keyword evidence="7" id="KW-0833">Ubl conjugation pathway</keyword>
<feature type="region of interest" description="Disordered" evidence="10">
    <location>
        <begin position="600"/>
        <end position="637"/>
    </location>
</feature>
<evidence type="ECO:0000256" key="8">
    <source>
        <dbReference type="ARBA" id="ARBA00022833"/>
    </source>
</evidence>
<name>A0A813M2S0_9BILA</name>
<dbReference type="PROSITE" id="PS00518">
    <property type="entry name" value="ZF_RING_1"/>
    <property type="match status" value="1"/>
</dbReference>
<evidence type="ECO:0000259" key="12">
    <source>
        <dbReference type="PROSITE" id="PS50089"/>
    </source>
</evidence>
<evidence type="ECO:0000313" key="14">
    <source>
        <dbReference type="EMBL" id="CAF0702843.1"/>
    </source>
</evidence>
<feature type="transmembrane region" description="Helical" evidence="11">
    <location>
        <begin position="463"/>
        <end position="496"/>
    </location>
</feature>
<keyword evidence="6 9" id="KW-0863">Zinc-finger</keyword>
<dbReference type="GO" id="GO:0016567">
    <property type="term" value="P:protein ubiquitination"/>
    <property type="evidence" value="ECO:0007669"/>
    <property type="project" value="InterPro"/>
</dbReference>
<keyword evidence="11" id="KW-0472">Membrane</keyword>
<comment type="catalytic activity">
    <reaction evidence="1">
        <text>[E2 ubiquitin-conjugating enzyme]-S-ubiquitinyl-L-cysteine + [acceptor protein]-L-lysine = [E2 ubiquitin-conjugating enzyme]-L-cysteine + [acceptor protein]-N(6)-ubiquitinyl-L-lysine.</text>
        <dbReference type="EC" id="2.3.2.31"/>
    </reaction>
</comment>
<feature type="region of interest" description="Disordered" evidence="10">
    <location>
        <begin position="75"/>
        <end position="105"/>
    </location>
</feature>
<dbReference type="InterPro" id="IPR002867">
    <property type="entry name" value="IBR_dom"/>
</dbReference>
<dbReference type="FunFam" id="1.20.120.1750:FF:000001">
    <property type="entry name" value="RBR-type E3 ubiquitin transferase"/>
    <property type="match status" value="1"/>
</dbReference>
<evidence type="ECO:0000256" key="7">
    <source>
        <dbReference type="ARBA" id="ARBA00022786"/>
    </source>
</evidence>
<keyword evidence="3" id="KW-0808">Transferase</keyword>
<keyword evidence="8" id="KW-0862">Zinc</keyword>
<keyword evidence="15" id="KW-1185">Reference proteome</keyword>
<dbReference type="InterPro" id="IPR013083">
    <property type="entry name" value="Znf_RING/FYVE/PHD"/>
</dbReference>
<dbReference type="PANTHER" id="PTHR11685">
    <property type="entry name" value="RBR FAMILY RING FINGER AND IBR DOMAIN-CONTAINING"/>
    <property type="match status" value="1"/>
</dbReference>
<keyword evidence="11" id="KW-1133">Transmembrane helix</keyword>
<feature type="compositionally biased region" description="Polar residues" evidence="10">
    <location>
        <begin position="54"/>
        <end position="63"/>
    </location>
</feature>
<evidence type="ECO:0000256" key="6">
    <source>
        <dbReference type="ARBA" id="ARBA00022771"/>
    </source>
</evidence>
<dbReference type="OrthoDB" id="1431934at2759"/>
<evidence type="ECO:0000256" key="3">
    <source>
        <dbReference type="ARBA" id="ARBA00022679"/>
    </source>
</evidence>
<dbReference type="SMART" id="SM00647">
    <property type="entry name" value="IBR"/>
    <property type="match status" value="2"/>
</dbReference>
<dbReference type="InterPro" id="IPR031127">
    <property type="entry name" value="E3_UB_ligase_RBR"/>
</dbReference>
<dbReference type="AlphaFoldDB" id="A0A813M2S0"/>
<dbReference type="PROSITE" id="PS50089">
    <property type="entry name" value="ZF_RING_2"/>
    <property type="match status" value="1"/>
</dbReference>
<protein>
    <recommendedName>
        <fullName evidence="2">RBR-type E3 ubiquitin transferase</fullName>
        <ecNumber evidence="2">2.3.2.31</ecNumber>
    </recommendedName>
</protein>
<dbReference type="Pfam" id="PF00097">
    <property type="entry name" value="zf-C3HC4"/>
    <property type="match status" value="1"/>
</dbReference>
<dbReference type="GO" id="GO:0008270">
    <property type="term" value="F:zinc ion binding"/>
    <property type="evidence" value="ECO:0007669"/>
    <property type="project" value="UniProtKB-KW"/>
</dbReference>
<evidence type="ECO:0000256" key="4">
    <source>
        <dbReference type="ARBA" id="ARBA00022723"/>
    </source>
</evidence>
<feature type="compositionally biased region" description="Basic residues" evidence="10">
    <location>
        <begin position="612"/>
        <end position="632"/>
    </location>
</feature>
<dbReference type="CDD" id="cd20355">
    <property type="entry name" value="Rcat_RBR_RNF19"/>
    <property type="match status" value="1"/>
</dbReference>
<dbReference type="InterPro" id="IPR017907">
    <property type="entry name" value="Znf_RING_CS"/>
</dbReference>
<feature type="transmembrane region" description="Helical" evidence="11">
    <location>
        <begin position="412"/>
        <end position="443"/>
    </location>
</feature>
<feature type="compositionally biased region" description="Basic residues" evidence="10">
    <location>
        <begin position="40"/>
        <end position="49"/>
    </location>
</feature>
<feature type="compositionally biased region" description="Basic and acidic residues" evidence="10">
    <location>
        <begin position="21"/>
        <end position="39"/>
    </location>
</feature>
<keyword evidence="4" id="KW-0479">Metal-binding</keyword>
<evidence type="ECO:0000256" key="9">
    <source>
        <dbReference type="PROSITE-ProRule" id="PRU00175"/>
    </source>
</evidence>
<reference evidence="14" key="1">
    <citation type="submission" date="2021-02" db="EMBL/GenBank/DDBJ databases">
        <authorList>
            <person name="Nowell W R."/>
        </authorList>
    </citation>
    <scope>NUCLEOTIDE SEQUENCE</scope>
    <source>
        <strain evidence="14">Ploen Becks lab</strain>
    </source>
</reference>